<dbReference type="InterPro" id="IPR032477">
    <property type="entry name" value="Glyco_hydro_64"/>
</dbReference>
<dbReference type="VEuPathDB" id="FungiDB:jhhlp_002054"/>
<dbReference type="AlphaFoldDB" id="A0A2N3ND12"/>
<evidence type="ECO:0000259" key="2">
    <source>
        <dbReference type="PROSITE" id="PS52006"/>
    </source>
</evidence>
<feature type="region of interest" description="Disordered" evidence="1">
    <location>
        <begin position="1"/>
        <end position="43"/>
    </location>
</feature>
<dbReference type="InterPro" id="IPR037398">
    <property type="entry name" value="Glyco_hydro_64_fam"/>
</dbReference>
<dbReference type="InterPro" id="IPR037176">
    <property type="entry name" value="Osmotin/thaumatin-like_sf"/>
</dbReference>
<dbReference type="CDD" id="cd09220">
    <property type="entry name" value="GH64-GluB-like"/>
    <property type="match status" value="1"/>
</dbReference>
<dbReference type="Gene3D" id="3.30.920.50">
    <property type="entry name" value="Beta-1,3-glucanase, C-terminal domain"/>
    <property type="match status" value="1"/>
</dbReference>
<dbReference type="Proteomes" id="UP000233524">
    <property type="component" value="Unassembled WGS sequence"/>
</dbReference>
<dbReference type="OrthoDB" id="5290283at2759"/>
<dbReference type="Gene3D" id="2.60.110.10">
    <property type="entry name" value="Thaumatin"/>
    <property type="match status" value="1"/>
</dbReference>
<evidence type="ECO:0000313" key="3">
    <source>
        <dbReference type="EMBL" id="PKS10303.1"/>
    </source>
</evidence>
<keyword evidence="4" id="KW-1185">Reference proteome</keyword>
<feature type="compositionally biased region" description="Low complexity" evidence="1">
    <location>
        <begin position="25"/>
        <end position="43"/>
    </location>
</feature>
<dbReference type="PANTHER" id="PTHR38165">
    <property type="match status" value="1"/>
</dbReference>
<feature type="domain" description="GH64" evidence="2">
    <location>
        <begin position="65"/>
        <end position="444"/>
    </location>
</feature>
<accession>A0A2N3ND12</accession>
<name>A0A2N3ND12_9PEZI</name>
<comment type="caution">
    <text evidence="3">The sequence shown here is derived from an EMBL/GenBank/DDBJ whole genome shotgun (WGS) entry which is preliminary data.</text>
</comment>
<dbReference type="InParanoid" id="A0A2N3ND12"/>
<dbReference type="PROSITE" id="PS52006">
    <property type="entry name" value="GH64"/>
    <property type="match status" value="1"/>
</dbReference>
<sequence>MPKKLKSIVSRLRDKVNKSLTQDSQKATTPAPQATQAQQPVPEQQKLAATAPSENQVIKTMAHSGTDPTLKIVLKNNTRSSNLYAHVTGLAFDRRNAPFFLQSDGVTAYYPESPAAVLSPLPVNCAISLGAPGSSRTITVPRLAGARIWFCEDGPLTFFLNPGPAIVEPSVHNPSDPNYNLSWGFAEFTYNDFQLFVNVSYVDFLSIPVSLTLETKAGEKMVVEGLPANALDTVCAKLLEQDARDKAGWSRLVVRKPNGANLRALSPNSGIISSGGSLFKDYYTAYVNAVWEKYRNTTLTINTQNGNWGNVNGRVTGDGLLTFDGGVGKGFPKPAAVDIFNCDTGPFARGSGWTELRGNVGARLAAGFNRSTLLTNNQHPEGDKVESYYKEPVTNHYSRICHETSIAGRGYAFPYDDVGPSNGVDQSGSLFHSEPKLLTLGVGGGF</sequence>
<organism evidence="3 4">
    <name type="scientific">Lomentospora prolificans</name>
    <dbReference type="NCBI Taxonomy" id="41688"/>
    <lineage>
        <taxon>Eukaryota</taxon>
        <taxon>Fungi</taxon>
        <taxon>Dikarya</taxon>
        <taxon>Ascomycota</taxon>
        <taxon>Pezizomycotina</taxon>
        <taxon>Sordariomycetes</taxon>
        <taxon>Hypocreomycetidae</taxon>
        <taxon>Microascales</taxon>
        <taxon>Microascaceae</taxon>
        <taxon>Lomentospora</taxon>
    </lineage>
</organism>
<protein>
    <recommendedName>
        <fullName evidence="2">GH64 domain-containing protein</fullName>
    </recommendedName>
</protein>
<reference evidence="3 4" key="1">
    <citation type="journal article" date="2017" name="G3 (Bethesda)">
        <title>First Draft Genome Sequence of the Pathogenic Fungus Lomentospora prolificans (Formerly Scedosporium prolificans).</title>
        <authorList>
            <person name="Luo R."/>
            <person name="Zimin A."/>
            <person name="Workman R."/>
            <person name="Fan Y."/>
            <person name="Pertea G."/>
            <person name="Grossman N."/>
            <person name="Wear M.P."/>
            <person name="Jia B."/>
            <person name="Miller H."/>
            <person name="Casadevall A."/>
            <person name="Timp W."/>
            <person name="Zhang S.X."/>
            <person name="Salzberg S.L."/>
        </authorList>
    </citation>
    <scope>NUCLEOTIDE SEQUENCE [LARGE SCALE GENOMIC DNA]</scope>
    <source>
        <strain evidence="3 4">JHH-5317</strain>
    </source>
</reference>
<evidence type="ECO:0000313" key="4">
    <source>
        <dbReference type="Proteomes" id="UP000233524"/>
    </source>
</evidence>
<gene>
    <name evidence="3" type="ORF">jhhlp_002054</name>
</gene>
<dbReference type="InterPro" id="IPR042517">
    <property type="entry name" value="Glyco_hydro_64_N_2"/>
</dbReference>
<proteinExistence type="predicted"/>
<dbReference type="EMBL" id="NLAX01000008">
    <property type="protein sequence ID" value="PKS10303.1"/>
    <property type="molecule type" value="Genomic_DNA"/>
</dbReference>
<dbReference type="PANTHER" id="PTHR38165:SF1">
    <property type="entry name" value="GLUCANASE B"/>
    <property type="match status" value="1"/>
</dbReference>
<dbReference type="Pfam" id="PF16483">
    <property type="entry name" value="Glyco_hydro_64"/>
    <property type="match status" value="1"/>
</dbReference>
<dbReference type="STRING" id="41688.A0A2N3ND12"/>
<evidence type="ECO:0000256" key="1">
    <source>
        <dbReference type="SAM" id="MobiDB-lite"/>
    </source>
</evidence>